<comment type="caution">
    <text evidence="1">The sequence shown here is derived from an EMBL/GenBank/DDBJ whole genome shotgun (WGS) entry which is preliminary data.</text>
</comment>
<keyword evidence="2" id="KW-1185">Reference proteome</keyword>
<reference evidence="1" key="1">
    <citation type="submission" date="2022-03" db="EMBL/GenBank/DDBJ databases">
        <authorList>
            <person name="Tunstrom K."/>
        </authorList>
    </citation>
    <scope>NUCLEOTIDE SEQUENCE</scope>
</reference>
<proteinExistence type="predicted"/>
<evidence type="ECO:0000313" key="2">
    <source>
        <dbReference type="Proteomes" id="UP001153954"/>
    </source>
</evidence>
<protein>
    <recommendedName>
        <fullName evidence="3">Endonuclease-reverse transcriptase</fullName>
    </recommendedName>
</protein>
<evidence type="ECO:0008006" key="3">
    <source>
        <dbReference type="Google" id="ProtNLM"/>
    </source>
</evidence>
<organism evidence="1 2">
    <name type="scientific">Euphydryas editha</name>
    <name type="common">Edith's checkerspot</name>
    <dbReference type="NCBI Taxonomy" id="104508"/>
    <lineage>
        <taxon>Eukaryota</taxon>
        <taxon>Metazoa</taxon>
        <taxon>Ecdysozoa</taxon>
        <taxon>Arthropoda</taxon>
        <taxon>Hexapoda</taxon>
        <taxon>Insecta</taxon>
        <taxon>Pterygota</taxon>
        <taxon>Neoptera</taxon>
        <taxon>Endopterygota</taxon>
        <taxon>Lepidoptera</taxon>
        <taxon>Glossata</taxon>
        <taxon>Ditrysia</taxon>
        <taxon>Papilionoidea</taxon>
        <taxon>Nymphalidae</taxon>
        <taxon>Nymphalinae</taxon>
        <taxon>Euphydryas</taxon>
    </lineage>
</organism>
<dbReference type="EMBL" id="CAKOGL010000031">
    <property type="protein sequence ID" value="CAH2108706.1"/>
    <property type="molecule type" value="Genomic_DNA"/>
</dbReference>
<name>A0AAU9VEA7_EUPED</name>
<dbReference type="Proteomes" id="UP001153954">
    <property type="component" value="Unassembled WGS sequence"/>
</dbReference>
<dbReference type="AlphaFoldDB" id="A0AAU9VEA7"/>
<gene>
    <name evidence="1" type="ORF">EEDITHA_LOCUS22614</name>
</gene>
<accession>A0AAU9VEA7</accession>
<evidence type="ECO:0000313" key="1">
    <source>
        <dbReference type="EMBL" id="CAH2108706.1"/>
    </source>
</evidence>
<sequence>MIRSTLKLSELKKSRKNFNIKNCKILSNEEEIKQFKSKLCQHIVKIETSKETDIIQESYDKILNALNLSLQQTHSTNYDPKPKKISERSIALIKRRQIIQRTKFKTRSMKNELKALYKLISKHIRQDYIEYRKNILQRHLETTGSIKKARKELQTHSTWIDGLDNLGKTALNRNEILNMQPNFTRTCMTGQDYQT</sequence>